<keyword evidence="1" id="KW-0808">Transferase</keyword>
<protein>
    <submittedName>
        <fullName evidence="1">CoA transferase</fullName>
    </submittedName>
</protein>
<organism evidence="1 2">
    <name type="scientific">Ramlibacter terrae</name>
    <dbReference type="NCBI Taxonomy" id="2732511"/>
    <lineage>
        <taxon>Bacteria</taxon>
        <taxon>Pseudomonadati</taxon>
        <taxon>Pseudomonadota</taxon>
        <taxon>Betaproteobacteria</taxon>
        <taxon>Burkholderiales</taxon>
        <taxon>Comamonadaceae</taxon>
        <taxon>Ramlibacter</taxon>
    </lineage>
</organism>
<reference evidence="1 2" key="1">
    <citation type="submission" date="2020-05" db="EMBL/GenBank/DDBJ databases">
        <title>Ramlibacter rhizophilus sp. nov., isolated from rhizosphere soil of national flower Mugunghwa from South Korea.</title>
        <authorList>
            <person name="Zheng-Fei Y."/>
            <person name="Huan T."/>
        </authorList>
    </citation>
    <scope>NUCLEOTIDE SEQUENCE [LARGE SCALE GENOMIC DNA]</scope>
    <source>
        <strain evidence="1 2">H242</strain>
    </source>
</reference>
<dbReference type="PANTHER" id="PTHR48228:SF5">
    <property type="entry name" value="ALPHA-METHYLACYL-COA RACEMASE"/>
    <property type="match status" value="1"/>
</dbReference>
<keyword evidence="2" id="KW-1185">Reference proteome</keyword>
<gene>
    <name evidence="1" type="ORF">HK414_22360</name>
</gene>
<reference evidence="1 2" key="2">
    <citation type="submission" date="2020-05" db="EMBL/GenBank/DDBJ databases">
        <authorList>
            <person name="Khan S.A."/>
            <person name="Jeon C.O."/>
            <person name="Chun B.H."/>
        </authorList>
    </citation>
    <scope>NUCLEOTIDE SEQUENCE [LARGE SCALE GENOMIC DNA]</scope>
    <source>
        <strain evidence="1 2">H242</strain>
    </source>
</reference>
<dbReference type="Proteomes" id="UP000500826">
    <property type="component" value="Chromosome"/>
</dbReference>
<dbReference type="PANTHER" id="PTHR48228">
    <property type="entry name" value="SUCCINYL-COA--D-CITRAMALATE COA-TRANSFERASE"/>
    <property type="match status" value="1"/>
</dbReference>
<proteinExistence type="predicted"/>
<evidence type="ECO:0000313" key="2">
    <source>
        <dbReference type="Proteomes" id="UP000500826"/>
    </source>
</evidence>
<dbReference type="InterPro" id="IPR023606">
    <property type="entry name" value="CoA-Trfase_III_dom_1_sf"/>
</dbReference>
<dbReference type="Gene3D" id="3.40.50.10540">
    <property type="entry name" value="Crotonobetainyl-coa:carnitine coa-transferase, domain 1"/>
    <property type="match status" value="1"/>
</dbReference>
<dbReference type="SUPFAM" id="SSF89796">
    <property type="entry name" value="CoA-transferase family III (CaiB/BaiF)"/>
    <property type="match status" value="1"/>
</dbReference>
<dbReference type="Gene3D" id="3.30.1540.10">
    <property type="entry name" value="formyl-coa transferase, domain 3"/>
    <property type="match status" value="1"/>
</dbReference>
<dbReference type="InterPro" id="IPR050509">
    <property type="entry name" value="CoA-transferase_III"/>
</dbReference>
<dbReference type="InterPro" id="IPR003673">
    <property type="entry name" value="CoA-Trfase_fam_III"/>
</dbReference>
<dbReference type="GO" id="GO:0016740">
    <property type="term" value="F:transferase activity"/>
    <property type="evidence" value="ECO:0007669"/>
    <property type="project" value="UniProtKB-KW"/>
</dbReference>
<name>A0ABX6P6P2_9BURK</name>
<sequence length="385" mass="41051">MGPLQGIKVIEIAGIGPGPFCAMMLSDMGAQVLRIDRADLVDAPGERDPRFEFTHRGRPSVALDLKNANAIAALKRLLADADVLVEGFRPGVMERLGLGPDDCAAINPRLVYGRMTGWGREGVLAQRAGHDINYIAITGALHATGPAEEPVPPLNLPGDFGGGAMYLAYGIACALVERERSGRGQVVDAAIVDGVHSLMTFIHAAHARGEWVDRRASNVLDGGRPRYGCFETADGKHVAIGAIEPRFYAQLIEVLRLPASELPAQHDAQGWALLRGRLAAAFRTRTRDARCALLQDTDACFAPVLGIEEAPDHPHNRSRGAFVEVAGARQPAPAPRFSRSHAKIAGAAPHVGQHTRQALAAWGLEETEVDALLASGAAVQSVRTR</sequence>
<accession>A0ABX6P6P2</accession>
<dbReference type="InterPro" id="IPR044855">
    <property type="entry name" value="CoA-Trfase_III_dom3_sf"/>
</dbReference>
<dbReference type="Pfam" id="PF02515">
    <property type="entry name" value="CoA_transf_3"/>
    <property type="match status" value="1"/>
</dbReference>
<dbReference type="EMBL" id="CP053418">
    <property type="protein sequence ID" value="QJW85187.1"/>
    <property type="molecule type" value="Genomic_DNA"/>
</dbReference>
<evidence type="ECO:0000313" key="1">
    <source>
        <dbReference type="EMBL" id="QJW85187.1"/>
    </source>
</evidence>